<dbReference type="AlphaFoldDB" id="A0A3M0G4N7"/>
<dbReference type="EMBL" id="REFW01000010">
    <property type="protein sequence ID" value="RMB56873.1"/>
    <property type="molecule type" value="Genomic_DNA"/>
</dbReference>
<dbReference type="Proteomes" id="UP000275256">
    <property type="component" value="Unassembled WGS sequence"/>
</dbReference>
<evidence type="ECO:0000313" key="2">
    <source>
        <dbReference type="Proteomes" id="UP000275256"/>
    </source>
</evidence>
<comment type="caution">
    <text evidence="1">The sequence shown here is derived from an EMBL/GenBank/DDBJ whole genome shotgun (WGS) entry which is preliminary data.</text>
</comment>
<proteinExistence type="predicted"/>
<protein>
    <submittedName>
        <fullName evidence="1">DNA-binding protein</fullName>
    </submittedName>
</protein>
<sequence>MQDAAAYVCCHPKTITRRFNDGTLNRYRMGRRILVDLDELDAVMESTASQLSRFIPH</sequence>
<keyword evidence="1" id="KW-0238">DNA-binding</keyword>
<organism evidence="1 2">
    <name type="scientific">Tessaracoccus antarcticus</name>
    <dbReference type="NCBI Taxonomy" id="2479848"/>
    <lineage>
        <taxon>Bacteria</taxon>
        <taxon>Bacillati</taxon>
        <taxon>Actinomycetota</taxon>
        <taxon>Actinomycetes</taxon>
        <taxon>Propionibacteriales</taxon>
        <taxon>Propionibacteriaceae</taxon>
        <taxon>Tessaracoccus</taxon>
    </lineage>
</organism>
<dbReference type="GO" id="GO:0003677">
    <property type="term" value="F:DNA binding"/>
    <property type="evidence" value="ECO:0007669"/>
    <property type="project" value="UniProtKB-KW"/>
</dbReference>
<reference evidence="1 2" key="1">
    <citation type="submission" date="2018-10" db="EMBL/GenBank/DDBJ databases">
        <title>Tessaracoccus antarcticuss sp. nov., isolated from sediment.</title>
        <authorList>
            <person name="Zhou L.Y."/>
            <person name="Du Z.J."/>
        </authorList>
    </citation>
    <scope>NUCLEOTIDE SEQUENCE [LARGE SCALE GENOMIC DNA]</scope>
    <source>
        <strain evidence="1 2">JDX10</strain>
    </source>
</reference>
<keyword evidence="2" id="KW-1185">Reference proteome</keyword>
<gene>
    <name evidence="1" type="ORF">EAX62_16470</name>
</gene>
<evidence type="ECO:0000313" key="1">
    <source>
        <dbReference type="EMBL" id="RMB56873.1"/>
    </source>
</evidence>
<dbReference type="OrthoDB" id="4870800at2"/>
<name>A0A3M0G4N7_9ACTN</name>
<accession>A0A3M0G4N7</accession>